<gene>
    <name evidence="4" type="ORF">Xhom_03767</name>
    <name evidence="3" type="ORF">Xhom_03854</name>
    <name evidence="2" type="ORF">Xhom_04661</name>
</gene>
<organism evidence="3 5">
    <name type="scientific">Xenorhabdus hominickii</name>
    <dbReference type="NCBI Taxonomy" id="351679"/>
    <lineage>
        <taxon>Bacteria</taxon>
        <taxon>Pseudomonadati</taxon>
        <taxon>Pseudomonadota</taxon>
        <taxon>Gammaproteobacteria</taxon>
        <taxon>Enterobacterales</taxon>
        <taxon>Morganellaceae</taxon>
        <taxon>Xenorhabdus</taxon>
    </lineage>
</organism>
<keyword evidence="1" id="KW-1133">Transmembrane helix</keyword>
<keyword evidence="1" id="KW-0812">Transmembrane</keyword>
<keyword evidence="1" id="KW-0472">Membrane</keyword>
<evidence type="ECO:0000313" key="3">
    <source>
        <dbReference type="EMBL" id="PHM52972.1"/>
    </source>
</evidence>
<comment type="caution">
    <text evidence="3">The sequence shown here is derived from an EMBL/GenBank/DDBJ whole genome shotgun (WGS) entry which is preliminary data.</text>
</comment>
<protein>
    <submittedName>
        <fullName evidence="3">Uncharacterized protein</fullName>
    </submittedName>
</protein>
<evidence type="ECO:0000313" key="4">
    <source>
        <dbReference type="EMBL" id="PHM53766.1"/>
    </source>
</evidence>
<dbReference type="EMBL" id="NJAI01000006">
    <property type="protein sequence ID" value="PHM53766.1"/>
    <property type="molecule type" value="Genomic_DNA"/>
</dbReference>
<reference evidence="3 5" key="1">
    <citation type="journal article" date="2017" name="Nat. Microbiol.">
        <title>Natural product diversity associated with the nematode symbionts Photorhabdus and Xenorhabdus.</title>
        <authorList>
            <person name="Tobias N.J."/>
            <person name="Wolff H."/>
            <person name="Djahanschiri B."/>
            <person name="Grundmann F."/>
            <person name="Kronenwerth M."/>
            <person name="Shi Y.M."/>
            <person name="Simonyi S."/>
            <person name="Grun P."/>
            <person name="Shapiro-Ilan D."/>
            <person name="Pidot S.J."/>
            <person name="Stinear T.P."/>
            <person name="Ebersberger I."/>
            <person name="Bode H.B."/>
        </authorList>
    </citation>
    <scope>NUCLEOTIDE SEQUENCE [LARGE SCALE GENOMIC DNA]</scope>
    <source>
        <strain evidence="3 5">DSM 17903</strain>
    </source>
</reference>
<proteinExistence type="predicted"/>
<name>A0A2G0Q186_XENHO</name>
<evidence type="ECO:0000313" key="5">
    <source>
        <dbReference type="Proteomes" id="UP000225433"/>
    </source>
</evidence>
<dbReference type="EMBL" id="NJAI01000011">
    <property type="protein sequence ID" value="PHM52012.1"/>
    <property type="molecule type" value="Genomic_DNA"/>
</dbReference>
<evidence type="ECO:0000313" key="2">
    <source>
        <dbReference type="EMBL" id="PHM52012.1"/>
    </source>
</evidence>
<dbReference type="AlphaFoldDB" id="A0A2G0Q186"/>
<feature type="transmembrane region" description="Helical" evidence="1">
    <location>
        <begin position="43"/>
        <end position="63"/>
    </location>
</feature>
<sequence length="71" mass="8203">MKIWRYSTKDSIMFILSLLNIIVSITLALSWSNLSISAWSVNVTILSFMTTYNIIVISHFLLIPRGLYHQL</sequence>
<dbReference type="EMBL" id="NJAI01000007">
    <property type="protein sequence ID" value="PHM52972.1"/>
    <property type="molecule type" value="Genomic_DNA"/>
</dbReference>
<dbReference type="Proteomes" id="UP000225433">
    <property type="component" value="Unassembled WGS sequence"/>
</dbReference>
<feature type="transmembrane region" description="Helical" evidence="1">
    <location>
        <begin position="12"/>
        <end position="31"/>
    </location>
</feature>
<evidence type="ECO:0000256" key="1">
    <source>
        <dbReference type="SAM" id="Phobius"/>
    </source>
</evidence>
<accession>A0A2G0Q186</accession>